<sequence>MTRYLLAIDQGTTSSRAIVFSQAGHAVASAQQEFTQHFPHDGWVEHDPEDIWTSTLDVCRDAIANAKIDASDIAGIGITNQRETTLVWDRETGEVIYNAIVWQDRRTADTCERLRLDGFEELVVQKTGLLIDPYFSATKISWILDHVEGARKRAEQGMLAFGTVDSYILWKLTGGKSHKTDATNASRTSLFNIHTQQWDDELLAAFNVPLTMLPEVLDSSDDFGVSDAELLGAPIHIYGIAGDQQAALVGQACFQPGMAKSTYGTGCFLMLNTGDKTVRSENRLLTTVAYRIDGKPTYAIEGSIFIAGAAIQWLRDGLKLIGCASEAEALALESGSDNPVYLVPAFTGLGAPYWDPHARGAIHGLTRDTGIADIVTAGLQSVCYQTKDLVRAMQNDGACYKTLRVDGGMVVNNWLVQFLSDILCVTVDRPKITETTALGVAYLAGLKAGLYKDLNEISALWECDQRFEPNMQPEKRERLYSGWLDAVERVR</sequence>
<comment type="similarity">
    <text evidence="1 7">Belongs to the FGGY kinase family.</text>
</comment>
<dbReference type="EC" id="2.7.1.30" evidence="7"/>
<feature type="domain" description="Carbohydrate kinase FGGY C-terminal" evidence="9">
    <location>
        <begin position="260"/>
        <end position="446"/>
    </location>
</feature>
<feature type="binding site" evidence="7">
    <location>
        <position position="308"/>
    </location>
    <ligand>
        <name>ADP</name>
        <dbReference type="ChEBI" id="CHEBI:456216"/>
    </ligand>
</feature>
<dbReference type="InterPro" id="IPR043129">
    <property type="entry name" value="ATPase_NBD"/>
</dbReference>
<feature type="binding site" evidence="7">
    <location>
        <position position="12"/>
    </location>
    <ligand>
        <name>ADP</name>
        <dbReference type="ChEBI" id="CHEBI:456216"/>
    </ligand>
</feature>
<reference evidence="10" key="1">
    <citation type="submission" date="2022-06" db="EMBL/GenBank/DDBJ databases">
        <title>Alkalimarinus sp. nov., isolated from gut of a Alitta virens.</title>
        <authorList>
            <person name="Yang A.I."/>
            <person name="Shin N.-R."/>
        </authorList>
    </citation>
    <scope>NUCLEOTIDE SEQUENCE</scope>
    <source>
        <strain evidence="10">A2M4</strain>
    </source>
</reference>
<evidence type="ECO:0000313" key="11">
    <source>
        <dbReference type="Proteomes" id="UP001163739"/>
    </source>
</evidence>
<dbReference type="Gene3D" id="3.30.420.40">
    <property type="match status" value="2"/>
</dbReference>
<comment type="activity regulation">
    <text evidence="7">Inhibited by fructose 1,6-bisphosphate (FBP).</text>
</comment>
<dbReference type="PANTHER" id="PTHR10196:SF78">
    <property type="entry name" value="GLYCEROL KINASE"/>
    <property type="match status" value="1"/>
</dbReference>
<feature type="domain" description="Carbohydrate kinase FGGY N-terminal" evidence="8">
    <location>
        <begin position="4"/>
        <end position="250"/>
    </location>
</feature>
<dbReference type="Pfam" id="PF02782">
    <property type="entry name" value="FGGY_C"/>
    <property type="match status" value="1"/>
</dbReference>
<feature type="binding site" evidence="7">
    <location>
        <position position="312"/>
    </location>
    <ligand>
        <name>ATP</name>
        <dbReference type="ChEBI" id="CHEBI:30616"/>
    </ligand>
</feature>
<feature type="binding site" evidence="7">
    <location>
        <position position="408"/>
    </location>
    <ligand>
        <name>ATP</name>
        <dbReference type="ChEBI" id="CHEBI:30616"/>
    </ligand>
</feature>
<evidence type="ECO:0000256" key="5">
    <source>
        <dbReference type="ARBA" id="ARBA00022798"/>
    </source>
</evidence>
<comment type="catalytic activity">
    <reaction evidence="7">
        <text>glycerol + ATP = sn-glycerol 3-phosphate + ADP + H(+)</text>
        <dbReference type="Rhea" id="RHEA:21644"/>
        <dbReference type="ChEBI" id="CHEBI:15378"/>
        <dbReference type="ChEBI" id="CHEBI:17754"/>
        <dbReference type="ChEBI" id="CHEBI:30616"/>
        <dbReference type="ChEBI" id="CHEBI:57597"/>
        <dbReference type="ChEBI" id="CHEBI:456216"/>
        <dbReference type="EC" id="2.7.1.30"/>
    </reaction>
</comment>
<dbReference type="EMBL" id="CP100390">
    <property type="protein sequence ID" value="UZE95258.1"/>
    <property type="molecule type" value="Genomic_DNA"/>
</dbReference>
<dbReference type="InterPro" id="IPR005999">
    <property type="entry name" value="Glycerol_kin"/>
</dbReference>
<feature type="binding site" evidence="7">
    <location>
        <position position="244"/>
    </location>
    <ligand>
        <name>glycerol</name>
        <dbReference type="ChEBI" id="CHEBI:17754"/>
    </ligand>
</feature>
<dbReference type="NCBIfam" id="NF000756">
    <property type="entry name" value="PRK00047.1"/>
    <property type="match status" value="1"/>
</dbReference>
<name>A0ABY6MZJ1_9ALTE</name>
<dbReference type="RefSeq" id="WP_265046748.1">
    <property type="nucleotide sequence ID" value="NZ_CP100390.1"/>
</dbReference>
<feature type="binding site" evidence="7">
    <location>
        <position position="412"/>
    </location>
    <ligand>
        <name>ADP</name>
        <dbReference type="ChEBI" id="CHEBI:456216"/>
    </ligand>
</feature>
<evidence type="ECO:0000259" key="8">
    <source>
        <dbReference type="Pfam" id="PF00370"/>
    </source>
</evidence>
<feature type="binding site" evidence="7">
    <location>
        <position position="265"/>
    </location>
    <ligand>
        <name>ATP</name>
        <dbReference type="ChEBI" id="CHEBI:30616"/>
    </ligand>
</feature>
<feature type="binding site" evidence="7">
    <location>
        <position position="83"/>
    </location>
    <ligand>
        <name>sn-glycerol 3-phosphate</name>
        <dbReference type="ChEBI" id="CHEBI:57597"/>
    </ligand>
</feature>
<feature type="binding site" evidence="7">
    <location>
        <position position="408"/>
    </location>
    <ligand>
        <name>ADP</name>
        <dbReference type="ChEBI" id="CHEBI:456216"/>
    </ligand>
</feature>
<feature type="binding site" evidence="7">
    <location>
        <position position="14"/>
    </location>
    <ligand>
        <name>ATP</name>
        <dbReference type="ChEBI" id="CHEBI:30616"/>
    </ligand>
</feature>
<feature type="binding site" evidence="7">
    <location>
        <position position="134"/>
    </location>
    <ligand>
        <name>sn-glycerol 3-phosphate</name>
        <dbReference type="ChEBI" id="CHEBI:57597"/>
    </ligand>
</feature>
<dbReference type="InterPro" id="IPR018483">
    <property type="entry name" value="Carb_kinase_FGGY_CS"/>
</dbReference>
<dbReference type="PIRSF" id="PIRSF000538">
    <property type="entry name" value="GlpK"/>
    <property type="match status" value="1"/>
</dbReference>
<keyword evidence="3 7" id="KW-0547">Nucleotide-binding</keyword>
<accession>A0ABY6MZJ1</accession>
<feature type="binding site" evidence="7">
    <location>
        <position position="12"/>
    </location>
    <ligand>
        <name>sn-glycerol 3-phosphate</name>
        <dbReference type="ChEBI" id="CHEBI:57597"/>
    </ligand>
</feature>
<feature type="binding site" evidence="7">
    <location>
        <position position="243"/>
    </location>
    <ligand>
        <name>glycerol</name>
        <dbReference type="ChEBI" id="CHEBI:17754"/>
    </ligand>
</feature>
<keyword evidence="5 7" id="KW-0319">Glycerol metabolism</keyword>
<dbReference type="InterPro" id="IPR018484">
    <property type="entry name" value="FGGY_N"/>
</dbReference>
<feature type="binding site" evidence="7">
    <location>
        <position position="134"/>
    </location>
    <ligand>
        <name>glycerol</name>
        <dbReference type="ChEBI" id="CHEBI:17754"/>
    </ligand>
</feature>
<keyword evidence="6 7" id="KW-0067">ATP-binding</keyword>
<protein>
    <recommendedName>
        <fullName evidence="7">Glycerol kinase</fullName>
        <ecNumber evidence="7">2.7.1.30</ecNumber>
    </recommendedName>
    <alternativeName>
        <fullName evidence="7">ATP:glycerol 3-phosphotransferase</fullName>
    </alternativeName>
    <alternativeName>
        <fullName evidence="7">Glycerokinase</fullName>
        <shortName evidence="7">GK</shortName>
    </alternativeName>
</protein>
<evidence type="ECO:0000256" key="3">
    <source>
        <dbReference type="ARBA" id="ARBA00022741"/>
    </source>
</evidence>
<feature type="binding site" evidence="7">
    <location>
        <position position="16"/>
    </location>
    <ligand>
        <name>ADP</name>
        <dbReference type="ChEBI" id="CHEBI:456216"/>
    </ligand>
</feature>
<comment type="function">
    <text evidence="7">Key enzyme in the regulation of glycerol uptake and metabolism. Catalyzes the phosphorylation of glycerol to yield sn-glycerol 3-phosphate.</text>
</comment>
<feature type="binding site" evidence="7">
    <location>
        <position position="308"/>
    </location>
    <ligand>
        <name>ATP</name>
        <dbReference type="ChEBI" id="CHEBI:30616"/>
    </ligand>
</feature>
<dbReference type="Proteomes" id="UP001163739">
    <property type="component" value="Chromosome"/>
</dbReference>
<dbReference type="NCBIfam" id="TIGR01311">
    <property type="entry name" value="glycerol_kin"/>
    <property type="match status" value="1"/>
</dbReference>
<evidence type="ECO:0000256" key="2">
    <source>
        <dbReference type="ARBA" id="ARBA00022679"/>
    </source>
</evidence>
<keyword evidence="4 7" id="KW-0418">Kinase</keyword>
<feature type="binding site" evidence="7">
    <location>
        <position position="82"/>
    </location>
    <ligand>
        <name>glycerol</name>
        <dbReference type="ChEBI" id="CHEBI:17754"/>
    </ligand>
</feature>
<feature type="binding site" evidence="7">
    <location>
        <position position="82"/>
    </location>
    <ligand>
        <name>sn-glycerol 3-phosphate</name>
        <dbReference type="ChEBI" id="CHEBI:57597"/>
    </ligand>
</feature>
<dbReference type="SUPFAM" id="SSF53067">
    <property type="entry name" value="Actin-like ATPase domain"/>
    <property type="match status" value="2"/>
</dbReference>
<feature type="binding site" evidence="7">
    <location>
        <position position="83"/>
    </location>
    <ligand>
        <name>glycerol</name>
        <dbReference type="ChEBI" id="CHEBI:17754"/>
    </ligand>
</feature>
<evidence type="ECO:0000256" key="6">
    <source>
        <dbReference type="ARBA" id="ARBA00022840"/>
    </source>
</evidence>
<evidence type="ECO:0000256" key="4">
    <source>
        <dbReference type="ARBA" id="ARBA00022777"/>
    </source>
</evidence>
<dbReference type="CDD" id="cd07786">
    <property type="entry name" value="FGGY_EcGK_like"/>
    <property type="match status" value="1"/>
</dbReference>
<keyword evidence="2 7" id="KW-0808">Transferase</keyword>
<feature type="binding site" evidence="7">
    <location>
        <position position="243"/>
    </location>
    <ligand>
        <name>sn-glycerol 3-phosphate</name>
        <dbReference type="ChEBI" id="CHEBI:57597"/>
    </ligand>
</feature>
<evidence type="ECO:0000256" key="7">
    <source>
        <dbReference type="HAMAP-Rule" id="MF_00186"/>
    </source>
</evidence>
<feature type="binding site" evidence="7">
    <location>
        <position position="13"/>
    </location>
    <ligand>
        <name>ATP</name>
        <dbReference type="ChEBI" id="CHEBI:30616"/>
    </ligand>
</feature>
<feature type="binding site" evidence="7">
    <location>
        <position position="12"/>
    </location>
    <ligand>
        <name>ATP</name>
        <dbReference type="ChEBI" id="CHEBI:30616"/>
    </ligand>
</feature>
<dbReference type="InterPro" id="IPR000577">
    <property type="entry name" value="Carb_kinase_FGGY"/>
</dbReference>
<evidence type="ECO:0000256" key="1">
    <source>
        <dbReference type="ARBA" id="ARBA00009156"/>
    </source>
</evidence>
<dbReference type="HAMAP" id="MF_00186">
    <property type="entry name" value="Glycerol_kin"/>
    <property type="match status" value="1"/>
</dbReference>
<keyword evidence="11" id="KW-1185">Reference proteome</keyword>
<dbReference type="PANTHER" id="PTHR10196">
    <property type="entry name" value="SUGAR KINASE"/>
    <property type="match status" value="1"/>
</dbReference>
<feature type="binding site" evidence="7">
    <location>
        <position position="265"/>
    </location>
    <ligand>
        <name>ADP</name>
        <dbReference type="ChEBI" id="CHEBI:456216"/>
    </ligand>
</feature>
<dbReference type="PROSITE" id="PS00933">
    <property type="entry name" value="FGGY_KINASES_1"/>
    <property type="match status" value="1"/>
</dbReference>
<evidence type="ECO:0000259" key="9">
    <source>
        <dbReference type="Pfam" id="PF02782"/>
    </source>
</evidence>
<comment type="pathway">
    <text evidence="7">Polyol metabolism; glycerol degradation via glycerol kinase pathway; sn-glycerol 3-phosphate from glycerol: step 1/1.</text>
</comment>
<dbReference type="Pfam" id="PF00370">
    <property type="entry name" value="FGGY_N"/>
    <property type="match status" value="1"/>
</dbReference>
<dbReference type="GO" id="GO:0004370">
    <property type="term" value="F:glycerol kinase activity"/>
    <property type="evidence" value="ECO:0007669"/>
    <property type="project" value="UniProtKB-EC"/>
</dbReference>
<evidence type="ECO:0000313" key="10">
    <source>
        <dbReference type="EMBL" id="UZE95258.1"/>
    </source>
</evidence>
<gene>
    <name evidence="7 10" type="primary">glpK</name>
    <name evidence="10" type="ORF">NKI27_14465</name>
</gene>
<organism evidence="10 11">
    <name type="scientific">Alkalimarinus alittae</name>
    <dbReference type="NCBI Taxonomy" id="2961619"/>
    <lineage>
        <taxon>Bacteria</taxon>
        <taxon>Pseudomonadati</taxon>
        <taxon>Pseudomonadota</taxon>
        <taxon>Gammaproteobacteria</taxon>
        <taxon>Alteromonadales</taxon>
        <taxon>Alteromonadaceae</taxon>
        <taxon>Alkalimarinus</taxon>
    </lineage>
</organism>
<dbReference type="InterPro" id="IPR018485">
    <property type="entry name" value="FGGY_C"/>
</dbReference>
<proteinExistence type="inferred from homology"/>